<proteinExistence type="predicted"/>
<protein>
    <submittedName>
        <fullName evidence="2">Cullin-4A</fullName>
    </submittedName>
</protein>
<evidence type="ECO:0000256" key="1">
    <source>
        <dbReference type="SAM" id="Phobius"/>
    </source>
</evidence>
<accession>A0A8X7BI87</accession>
<evidence type="ECO:0000313" key="2">
    <source>
        <dbReference type="EMBL" id="GFY32235.1"/>
    </source>
</evidence>
<gene>
    <name evidence="2" type="primary">NCL1_38383</name>
    <name evidence="2" type="ORF">TNCV_3557431</name>
</gene>
<reference evidence="2" key="1">
    <citation type="submission" date="2020-08" db="EMBL/GenBank/DDBJ databases">
        <title>Multicomponent nature underlies the extraordinary mechanical properties of spider dragline silk.</title>
        <authorList>
            <person name="Kono N."/>
            <person name="Nakamura H."/>
            <person name="Mori M."/>
            <person name="Yoshida Y."/>
            <person name="Ohtoshi R."/>
            <person name="Malay A.D."/>
            <person name="Moran D.A.P."/>
            <person name="Tomita M."/>
            <person name="Numata K."/>
            <person name="Arakawa K."/>
        </authorList>
    </citation>
    <scope>NUCLEOTIDE SEQUENCE</scope>
</reference>
<dbReference type="Proteomes" id="UP000887159">
    <property type="component" value="Unassembled WGS sequence"/>
</dbReference>
<keyword evidence="3" id="KW-1185">Reference proteome</keyword>
<sequence>MNVCNCIVPSRHGGTLNSRRAASPLVRLAEKEEMLDAPDHSQNVFHQTCGGTELNCTVTCMLFKAKAKDRRKNLALAAMNFVGLGLITFDQVA</sequence>
<name>A0A8X7BI87_TRICX</name>
<comment type="caution">
    <text evidence="2">The sequence shown here is derived from an EMBL/GenBank/DDBJ whole genome shotgun (WGS) entry which is preliminary data.</text>
</comment>
<dbReference type="EMBL" id="BMAU01021402">
    <property type="protein sequence ID" value="GFY32235.1"/>
    <property type="molecule type" value="Genomic_DNA"/>
</dbReference>
<organism evidence="2 3">
    <name type="scientific">Trichonephila clavipes</name>
    <name type="common">Golden silk orbweaver</name>
    <name type="synonym">Nephila clavipes</name>
    <dbReference type="NCBI Taxonomy" id="2585209"/>
    <lineage>
        <taxon>Eukaryota</taxon>
        <taxon>Metazoa</taxon>
        <taxon>Ecdysozoa</taxon>
        <taxon>Arthropoda</taxon>
        <taxon>Chelicerata</taxon>
        <taxon>Arachnida</taxon>
        <taxon>Araneae</taxon>
        <taxon>Araneomorphae</taxon>
        <taxon>Entelegynae</taxon>
        <taxon>Araneoidea</taxon>
        <taxon>Nephilidae</taxon>
        <taxon>Trichonephila</taxon>
    </lineage>
</organism>
<evidence type="ECO:0000313" key="3">
    <source>
        <dbReference type="Proteomes" id="UP000887159"/>
    </source>
</evidence>
<keyword evidence="1" id="KW-1133">Transmembrane helix</keyword>
<dbReference type="AlphaFoldDB" id="A0A8X7BI87"/>
<feature type="transmembrane region" description="Helical" evidence="1">
    <location>
        <begin position="74"/>
        <end position="92"/>
    </location>
</feature>
<keyword evidence="1" id="KW-0472">Membrane</keyword>
<keyword evidence="1" id="KW-0812">Transmembrane</keyword>